<dbReference type="EMBL" id="LNJP01000001">
    <property type="protein sequence ID" value="KWZ36667.1"/>
    <property type="molecule type" value="Genomic_DNA"/>
</dbReference>
<proteinExistence type="predicted"/>
<dbReference type="AlphaFoldDB" id="A0AAW3Q5N4"/>
<organism evidence="2 3">
    <name type="scientific">Burkholderia anthina</name>
    <dbReference type="NCBI Taxonomy" id="179879"/>
    <lineage>
        <taxon>Bacteria</taxon>
        <taxon>Pseudomonadati</taxon>
        <taxon>Pseudomonadota</taxon>
        <taxon>Betaproteobacteria</taxon>
        <taxon>Burkholderiales</taxon>
        <taxon>Burkholderiaceae</taxon>
        <taxon>Burkholderia</taxon>
        <taxon>Burkholderia cepacia complex</taxon>
    </lineage>
</organism>
<protein>
    <submittedName>
        <fullName evidence="2">Uncharacterized protein</fullName>
    </submittedName>
</protein>
<name>A0AAW3Q5N4_9BURK</name>
<feature type="compositionally biased region" description="Low complexity" evidence="1">
    <location>
        <begin position="55"/>
        <end position="65"/>
    </location>
</feature>
<comment type="caution">
    <text evidence="2">The sequence shown here is derived from an EMBL/GenBank/DDBJ whole genome shotgun (WGS) entry which is preliminary data.</text>
</comment>
<dbReference type="Proteomes" id="UP000070434">
    <property type="component" value="Chromosome 1"/>
</dbReference>
<reference evidence="2 3" key="1">
    <citation type="submission" date="2015-11" db="EMBL/GenBank/DDBJ databases">
        <authorList>
            <person name="Sahl J."/>
            <person name="Wagner D."/>
            <person name="Keim P."/>
        </authorList>
    </citation>
    <scope>NUCLEOTIDE SEQUENCE [LARGE SCALE GENOMIC DNA]</scope>
    <source>
        <strain evidence="2 3">AZ-4-2-10-S1-D7</strain>
    </source>
</reference>
<feature type="region of interest" description="Disordered" evidence="1">
    <location>
        <begin position="36"/>
        <end position="65"/>
    </location>
</feature>
<evidence type="ECO:0000256" key="1">
    <source>
        <dbReference type="SAM" id="MobiDB-lite"/>
    </source>
</evidence>
<evidence type="ECO:0000313" key="2">
    <source>
        <dbReference type="EMBL" id="KWZ36667.1"/>
    </source>
</evidence>
<sequence length="65" mass="7400">MRRPGPVCVFSAGASVRRRRAMRDCACSFTTRKARRRVSRRVRRACRPRRPASHHPPSAQAARNG</sequence>
<feature type="compositionally biased region" description="Basic residues" evidence="1">
    <location>
        <begin position="36"/>
        <end position="53"/>
    </location>
</feature>
<gene>
    <name evidence="2" type="ORF">WS64_14660</name>
</gene>
<evidence type="ECO:0000313" key="3">
    <source>
        <dbReference type="Proteomes" id="UP000070434"/>
    </source>
</evidence>
<accession>A0AAW3Q5N4</accession>